<dbReference type="GO" id="GO:0035513">
    <property type="term" value="P:oxidative RNA demethylation"/>
    <property type="evidence" value="ECO:0007669"/>
    <property type="project" value="TreeGrafter"/>
</dbReference>
<dbReference type="PANTHER" id="PTHR16557">
    <property type="entry name" value="ALKYLATED DNA REPAIR PROTEIN ALKB-RELATED"/>
    <property type="match status" value="1"/>
</dbReference>
<feature type="binding site" evidence="6">
    <location>
        <position position="230"/>
    </location>
    <ligand>
        <name>Fe cation</name>
        <dbReference type="ChEBI" id="CHEBI:24875"/>
        <note>catalytic</note>
    </ligand>
</feature>
<dbReference type="PANTHER" id="PTHR16557:SF2">
    <property type="entry name" value="NUCLEIC ACID DIOXYGENASE ALKBH1"/>
    <property type="match status" value="1"/>
</dbReference>
<dbReference type="GO" id="GO:0005737">
    <property type="term" value="C:cytoplasm"/>
    <property type="evidence" value="ECO:0007669"/>
    <property type="project" value="TreeGrafter"/>
</dbReference>
<dbReference type="GO" id="GO:0035515">
    <property type="term" value="F:oxidative RNA demethylase activity"/>
    <property type="evidence" value="ECO:0007669"/>
    <property type="project" value="TreeGrafter"/>
</dbReference>
<feature type="binding site" evidence="5">
    <location>
        <position position="178"/>
    </location>
    <ligand>
        <name>substrate</name>
    </ligand>
</feature>
<dbReference type="Pfam" id="PF13532">
    <property type="entry name" value="2OG-FeII_Oxy_2"/>
    <property type="match status" value="1"/>
</dbReference>
<keyword evidence="1 6" id="KW-0479">Metal-binding</keyword>
<dbReference type="EMBL" id="QCYH01000005">
    <property type="protein sequence ID" value="PVA10125.1"/>
    <property type="molecule type" value="Genomic_DNA"/>
</dbReference>
<dbReference type="PROSITE" id="PS51471">
    <property type="entry name" value="FE2OG_OXY"/>
    <property type="match status" value="1"/>
</dbReference>
<feature type="binding site" evidence="5">
    <location>
        <begin position="163"/>
        <end position="165"/>
    </location>
    <ligand>
        <name>2-oxoglutarate</name>
        <dbReference type="ChEBI" id="CHEBI:16810"/>
    </ligand>
</feature>
<feature type="binding site" evidence="5">
    <location>
        <begin position="124"/>
        <end position="126"/>
    </location>
    <ligand>
        <name>substrate</name>
    </ligand>
</feature>
<dbReference type="AlphaFoldDB" id="A0A2T7G6R8"/>
<feature type="binding site" evidence="5">
    <location>
        <position position="204"/>
    </location>
    <ligand>
        <name>substrate</name>
    </ligand>
</feature>
<keyword evidence="4 6" id="KW-0408">Iron</keyword>
<keyword evidence="3" id="KW-0560">Oxidoreductase</keyword>
<comment type="caution">
    <text evidence="8">The sequence shown here is derived from an EMBL/GenBank/DDBJ whole genome shotgun (WGS) entry which is preliminary data.</text>
</comment>
<name>A0A2T7G6R8_9RHOB</name>
<feature type="domain" description="Fe2OG dioxygenase" evidence="7">
    <location>
        <begin position="156"/>
        <end position="257"/>
    </location>
</feature>
<keyword evidence="9" id="KW-1185">Reference proteome</keyword>
<organism evidence="8 9">
    <name type="scientific">Pelagivirga sediminicola</name>
    <dbReference type="NCBI Taxonomy" id="2170575"/>
    <lineage>
        <taxon>Bacteria</taxon>
        <taxon>Pseudomonadati</taxon>
        <taxon>Pseudomonadota</taxon>
        <taxon>Alphaproteobacteria</taxon>
        <taxon>Rhodobacterales</taxon>
        <taxon>Paracoccaceae</taxon>
        <taxon>Pelagivirga</taxon>
    </lineage>
</organism>
<feature type="binding site" evidence="5">
    <location>
        <begin position="248"/>
        <end position="254"/>
    </location>
    <ligand>
        <name>2-oxoglutarate</name>
        <dbReference type="ChEBI" id="CHEBI:16810"/>
    </ligand>
</feature>
<feature type="binding site" evidence="6">
    <location>
        <position position="174"/>
    </location>
    <ligand>
        <name>Fe cation</name>
        <dbReference type="ChEBI" id="CHEBI:24875"/>
        <note>catalytic</note>
    </ligand>
</feature>
<proteinExistence type="predicted"/>
<dbReference type="GO" id="GO:0035516">
    <property type="term" value="F:broad specificity oxidative DNA demethylase activity"/>
    <property type="evidence" value="ECO:0007669"/>
    <property type="project" value="TreeGrafter"/>
</dbReference>
<feature type="binding site" evidence="5">
    <location>
        <position position="117"/>
    </location>
    <ligand>
        <name>substrate</name>
    </ligand>
</feature>
<dbReference type="Proteomes" id="UP000244446">
    <property type="component" value="Unassembled WGS sequence"/>
</dbReference>
<dbReference type="InterPro" id="IPR037151">
    <property type="entry name" value="AlkB-like_sf"/>
</dbReference>
<evidence type="ECO:0000313" key="9">
    <source>
        <dbReference type="Proteomes" id="UP000244446"/>
    </source>
</evidence>
<gene>
    <name evidence="8" type="ORF">DC366_10760</name>
</gene>
<sequence length="257" mass="27709">MTGRDPFRHPGPGLSFGAAGDCWPCVEAYIGRGATPCKRWLAMVFAQKAGFLRERTAMTELELRGFRILPGYLDGARQAALVDGLRAVAAKAPLFTPMTPMGRAMSVRMTSAGRYGWVSGSSGYRYDAAHPGGGPWPDIPGGVLQIWRDLVSARRDPDCCLINYYGEGARMGLHQDRDEADFSWPVLSISLGDDGLLRVGNTARGGSTVSHWLRSGDVVVMGGDARLTYHGVDRIRFGSSSLLSGGGRINLTCRVVD</sequence>
<comment type="cofactor">
    <cofactor evidence="6">
        <name>Fe(2+)</name>
        <dbReference type="ChEBI" id="CHEBI:29033"/>
    </cofactor>
    <text evidence="6">Binds 1 Fe(2+) ion per subunit.</text>
</comment>
<evidence type="ECO:0000259" key="7">
    <source>
        <dbReference type="PROSITE" id="PS51471"/>
    </source>
</evidence>
<dbReference type="Gene3D" id="2.60.120.590">
    <property type="entry name" value="Alpha-ketoglutarate-dependent dioxygenase AlkB-like"/>
    <property type="match status" value="1"/>
</dbReference>
<dbReference type="SUPFAM" id="SSF51197">
    <property type="entry name" value="Clavaminate synthase-like"/>
    <property type="match status" value="1"/>
</dbReference>
<evidence type="ECO:0000256" key="3">
    <source>
        <dbReference type="ARBA" id="ARBA00023002"/>
    </source>
</evidence>
<reference evidence="8 9" key="1">
    <citation type="submission" date="2018-04" db="EMBL/GenBank/DDBJ databases">
        <title>Pelagivirga bohaiensis gen. nov., sp. nov., a bacterium isolated from the Bohai Sea.</title>
        <authorList>
            <person name="Ji X."/>
        </authorList>
    </citation>
    <scope>NUCLEOTIDE SEQUENCE [LARGE SCALE GENOMIC DNA]</scope>
    <source>
        <strain evidence="8 9">BH-SD19</strain>
    </source>
</reference>
<accession>A0A2T7G6R8</accession>
<feature type="binding site" evidence="6">
    <location>
        <position position="176"/>
    </location>
    <ligand>
        <name>Fe cation</name>
        <dbReference type="ChEBI" id="CHEBI:24875"/>
        <note>catalytic</note>
    </ligand>
</feature>
<evidence type="ECO:0000256" key="2">
    <source>
        <dbReference type="ARBA" id="ARBA00022964"/>
    </source>
</evidence>
<dbReference type="InterPro" id="IPR027450">
    <property type="entry name" value="AlkB-like"/>
</dbReference>
<dbReference type="OrthoDB" id="9796932at2"/>
<evidence type="ECO:0000256" key="6">
    <source>
        <dbReference type="PIRSR" id="PIRSR604574-2"/>
    </source>
</evidence>
<evidence type="ECO:0000256" key="1">
    <source>
        <dbReference type="ARBA" id="ARBA00022723"/>
    </source>
</evidence>
<protein>
    <submittedName>
        <fullName evidence="8">Alkylated DNA repair dioxygenase</fullName>
    </submittedName>
</protein>
<dbReference type="InterPro" id="IPR004574">
    <property type="entry name" value="Alkb"/>
</dbReference>
<evidence type="ECO:0000256" key="5">
    <source>
        <dbReference type="PIRSR" id="PIRSR604574-1"/>
    </source>
</evidence>
<keyword evidence="2 8" id="KW-0223">Dioxygenase</keyword>
<dbReference type="InterPro" id="IPR005123">
    <property type="entry name" value="Oxoglu/Fe-dep_dioxygenase_dom"/>
</dbReference>
<evidence type="ECO:0000313" key="8">
    <source>
        <dbReference type="EMBL" id="PVA10125.1"/>
    </source>
</evidence>
<dbReference type="GO" id="GO:0008198">
    <property type="term" value="F:ferrous iron binding"/>
    <property type="evidence" value="ECO:0007669"/>
    <property type="project" value="TreeGrafter"/>
</dbReference>
<evidence type="ECO:0000256" key="4">
    <source>
        <dbReference type="ARBA" id="ARBA00023004"/>
    </source>
</evidence>